<gene>
    <name evidence="8" type="ORF">BP5553_01271</name>
</gene>
<dbReference type="Proteomes" id="UP000254866">
    <property type="component" value="Unassembled WGS sequence"/>
</dbReference>
<dbReference type="RefSeq" id="XP_031873948.1">
    <property type="nucleotide sequence ID" value="XM_032009894.1"/>
</dbReference>
<feature type="transmembrane region" description="Helical" evidence="6">
    <location>
        <begin position="168"/>
        <end position="190"/>
    </location>
</feature>
<evidence type="ECO:0000256" key="1">
    <source>
        <dbReference type="ARBA" id="ARBA00004141"/>
    </source>
</evidence>
<comment type="subcellular location">
    <subcellularLocation>
        <location evidence="1">Membrane</location>
        <topology evidence="1">Multi-pass membrane protein</topology>
    </subcellularLocation>
</comment>
<evidence type="ECO:0000256" key="3">
    <source>
        <dbReference type="ARBA" id="ARBA00022989"/>
    </source>
</evidence>
<evidence type="ECO:0000256" key="2">
    <source>
        <dbReference type="ARBA" id="ARBA00022692"/>
    </source>
</evidence>
<dbReference type="AlphaFoldDB" id="A0A370U0I2"/>
<evidence type="ECO:0000313" key="9">
    <source>
        <dbReference type="Proteomes" id="UP000254866"/>
    </source>
</evidence>
<feature type="transmembrane region" description="Helical" evidence="6">
    <location>
        <begin position="52"/>
        <end position="74"/>
    </location>
</feature>
<comment type="caution">
    <text evidence="8">The sequence shown here is derived from an EMBL/GenBank/DDBJ whole genome shotgun (WGS) entry which is preliminary data.</text>
</comment>
<evidence type="ECO:0000259" key="7">
    <source>
        <dbReference type="Pfam" id="PF20684"/>
    </source>
</evidence>
<evidence type="ECO:0000313" key="8">
    <source>
        <dbReference type="EMBL" id="RDL41292.1"/>
    </source>
</evidence>
<keyword evidence="4 6" id="KW-0472">Membrane</keyword>
<dbReference type="PANTHER" id="PTHR33048:SF57">
    <property type="entry name" value="INTEGRAL MEMBRANE PROTEIN-RELATED"/>
    <property type="match status" value="1"/>
</dbReference>
<feature type="transmembrane region" description="Helical" evidence="6">
    <location>
        <begin position="134"/>
        <end position="156"/>
    </location>
</feature>
<protein>
    <recommendedName>
        <fullName evidence="7">Rhodopsin domain-containing protein</fullName>
    </recommendedName>
</protein>
<dbReference type="OrthoDB" id="5273647at2759"/>
<accession>A0A370U0I2</accession>
<dbReference type="EMBL" id="NPIC01000001">
    <property type="protein sequence ID" value="RDL41292.1"/>
    <property type="molecule type" value="Genomic_DNA"/>
</dbReference>
<evidence type="ECO:0000256" key="5">
    <source>
        <dbReference type="ARBA" id="ARBA00038359"/>
    </source>
</evidence>
<keyword evidence="2 6" id="KW-0812">Transmembrane</keyword>
<sequence length="333" mass="36911">MKNTALAANDYYILVALVFTMAFNVNVLISTIKGGFSQHVIRLTLEESVVLGKTFLVATVLWPCANTFVKLSILDFYTKTFPNRTLYYAAWVLRILTIGYGIATVATALSICRPIAFNWDKTIVDGVCADVPKYYLSTAIINLLVDFAIVFLPMPMLWGLQMKTSRKVALTFIFGLGFGICIISILRVVAIQELDYSDVSYNIVWDTMWTVLEPTLGVINACLPMLQPVASKASNSQLFSYARSGKSTKGSGSTKQLWTASSSTRGVRSDHSKAKNFVRIPGDGYSLTDLCTTQNDISGTTIDGEHERDTYMESTRKEPVIRVKKDWDVHSGV</sequence>
<name>A0A370U0I2_9HELO</name>
<dbReference type="InterPro" id="IPR052337">
    <property type="entry name" value="SAT4-like"/>
</dbReference>
<keyword evidence="3 6" id="KW-1133">Transmembrane helix</keyword>
<dbReference type="GO" id="GO:0016020">
    <property type="term" value="C:membrane"/>
    <property type="evidence" value="ECO:0007669"/>
    <property type="project" value="UniProtKB-SubCell"/>
</dbReference>
<dbReference type="GeneID" id="43594120"/>
<feature type="transmembrane region" description="Helical" evidence="6">
    <location>
        <begin position="12"/>
        <end position="32"/>
    </location>
</feature>
<comment type="similarity">
    <text evidence="5">Belongs to the SAT4 family.</text>
</comment>
<proteinExistence type="inferred from homology"/>
<dbReference type="PANTHER" id="PTHR33048">
    <property type="entry name" value="PTH11-LIKE INTEGRAL MEMBRANE PROTEIN (AFU_ORTHOLOGUE AFUA_5G11245)"/>
    <property type="match status" value="1"/>
</dbReference>
<reference evidence="8 9" key="1">
    <citation type="journal article" date="2018" name="IMA Fungus">
        <title>IMA Genome-F 9: Draft genome sequence of Annulohypoxylon stygium, Aspergillus mulundensis, Berkeleyomyces basicola (syn. Thielaviopsis basicola), Ceratocystis smalleyi, two Cercospora beticola strains, Coleophoma cylindrospora, Fusarium fracticaudum, Phialophora cf. hyalina, and Morchella septimelata.</title>
        <authorList>
            <person name="Wingfield B.D."/>
            <person name="Bills G.F."/>
            <person name="Dong Y."/>
            <person name="Huang W."/>
            <person name="Nel W.J."/>
            <person name="Swalarsk-Parry B.S."/>
            <person name="Vaghefi N."/>
            <person name="Wilken P.M."/>
            <person name="An Z."/>
            <person name="de Beer Z.W."/>
            <person name="De Vos L."/>
            <person name="Chen L."/>
            <person name="Duong T.A."/>
            <person name="Gao Y."/>
            <person name="Hammerbacher A."/>
            <person name="Kikkert J.R."/>
            <person name="Li Y."/>
            <person name="Li H."/>
            <person name="Li K."/>
            <person name="Li Q."/>
            <person name="Liu X."/>
            <person name="Ma X."/>
            <person name="Naidoo K."/>
            <person name="Pethybridge S.J."/>
            <person name="Sun J."/>
            <person name="Steenkamp E.T."/>
            <person name="van der Nest M.A."/>
            <person name="van Wyk S."/>
            <person name="Wingfield M.J."/>
            <person name="Xiong C."/>
            <person name="Yue Q."/>
            <person name="Zhang X."/>
        </authorList>
    </citation>
    <scope>NUCLEOTIDE SEQUENCE [LARGE SCALE GENOMIC DNA]</scope>
    <source>
        <strain evidence="8 9">BP 5553</strain>
    </source>
</reference>
<feature type="transmembrane region" description="Helical" evidence="6">
    <location>
        <begin position="86"/>
        <end position="111"/>
    </location>
</feature>
<evidence type="ECO:0000256" key="6">
    <source>
        <dbReference type="SAM" id="Phobius"/>
    </source>
</evidence>
<keyword evidence="9" id="KW-1185">Reference proteome</keyword>
<evidence type="ECO:0000256" key="4">
    <source>
        <dbReference type="ARBA" id="ARBA00023136"/>
    </source>
</evidence>
<organism evidence="8 9">
    <name type="scientific">Venustampulla echinocandica</name>
    <dbReference type="NCBI Taxonomy" id="2656787"/>
    <lineage>
        <taxon>Eukaryota</taxon>
        <taxon>Fungi</taxon>
        <taxon>Dikarya</taxon>
        <taxon>Ascomycota</taxon>
        <taxon>Pezizomycotina</taxon>
        <taxon>Leotiomycetes</taxon>
        <taxon>Helotiales</taxon>
        <taxon>Pleuroascaceae</taxon>
        <taxon>Venustampulla</taxon>
    </lineage>
</organism>
<dbReference type="InterPro" id="IPR049326">
    <property type="entry name" value="Rhodopsin_dom_fungi"/>
</dbReference>
<feature type="domain" description="Rhodopsin" evidence="7">
    <location>
        <begin position="3"/>
        <end position="231"/>
    </location>
</feature>
<dbReference type="Pfam" id="PF20684">
    <property type="entry name" value="Fung_rhodopsin"/>
    <property type="match status" value="1"/>
</dbReference>